<feature type="domain" description="TonB-dependent receptor plug" evidence="10">
    <location>
        <begin position="47"/>
        <end position="174"/>
    </location>
</feature>
<evidence type="ECO:0000256" key="2">
    <source>
        <dbReference type="ARBA" id="ARBA00022448"/>
    </source>
</evidence>
<dbReference type="Gene3D" id="2.40.170.20">
    <property type="entry name" value="TonB-dependent receptor, beta-barrel domain"/>
    <property type="match status" value="1"/>
</dbReference>
<dbReference type="PANTHER" id="PTHR30069">
    <property type="entry name" value="TONB-DEPENDENT OUTER MEMBRANE RECEPTOR"/>
    <property type="match status" value="1"/>
</dbReference>
<feature type="signal peptide" evidence="9">
    <location>
        <begin position="1"/>
        <end position="22"/>
    </location>
</feature>
<keyword evidence="3 8" id="KW-1134">Transmembrane beta strand</keyword>
<dbReference type="GO" id="GO:0015344">
    <property type="term" value="F:siderophore uptake transmembrane transporter activity"/>
    <property type="evidence" value="ECO:0007669"/>
    <property type="project" value="TreeGrafter"/>
</dbReference>
<dbReference type="InterPro" id="IPR012910">
    <property type="entry name" value="Plug_dom"/>
</dbReference>
<dbReference type="GO" id="GO:0044718">
    <property type="term" value="P:siderophore transmembrane transport"/>
    <property type="evidence" value="ECO:0007669"/>
    <property type="project" value="TreeGrafter"/>
</dbReference>
<evidence type="ECO:0000313" key="12">
    <source>
        <dbReference type="Proteomes" id="UP000254465"/>
    </source>
</evidence>
<dbReference type="InterPro" id="IPR036942">
    <property type="entry name" value="Beta-barrel_TonB_sf"/>
</dbReference>
<dbReference type="PANTHER" id="PTHR30069:SF53">
    <property type="entry name" value="COLICIN I RECEPTOR-RELATED"/>
    <property type="match status" value="1"/>
</dbReference>
<protein>
    <submittedName>
        <fullName evidence="11">Probable TonB-dependent transport protein</fullName>
    </submittedName>
</protein>
<comment type="similarity">
    <text evidence="8">Belongs to the TonB-dependent receptor family.</text>
</comment>
<keyword evidence="5 9" id="KW-0732">Signal</keyword>
<evidence type="ECO:0000256" key="7">
    <source>
        <dbReference type="ARBA" id="ARBA00023237"/>
    </source>
</evidence>
<keyword evidence="4 8" id="KW-0812">Transmembrane</keyword>
<feature type="chain" id="PRO_5016913153" evidence="9">
    <location>
        <begin position="23"/>
        <end position="809"/>
    </location>
</feature>
<evidence type="ECO:0000256" key="5">
    <source>
        <dbReference type="ARBA" id="ARBA00022729"/>
    </source>
</evidence>
<dbReference type="RefSeq" id="WP_021724602.1">
    <property type="nucleotide sequence ID" value="NZ_PQVK01000111.1"/>
</dbReference>
<comment type="subcellular location">
    <subcellularLocation>
        <location evidence="1 8">Cell outer membrane</location>
        <topology evidence="1 8">Multi-pass membrane protein</topology>
    </subcellularLocation>
</comment>
<dbReference type="AlphaFoldDB" id="A0A377ICA9"/>
<dbReference type="Pfam" id="PF07715">
    <property type="entry name" value="Plug"/>
    <property type="match status" value="1"/>
</dbReference>
<evidence type="ECO:0000313" key="11">
    <source>
        <dbReference type="EMBL" id="STO72382.1"/>
    </source>
</evidence>
<gene>
    <name evidence="11" type="ORF">NCTC11296_02306</name>
</gene>
<keyword evidence="7 8" id="KW-0998">Cell outer membrane</keyword>
<organism evidence="11 12">
    <name type="scientific">Avibacterium paragallinarum</name>
    <name type="common">Haemophilus gallinarum</name>
    <dbReference type="NCBI Taxonomy" id="728"/>
    <lineage>
        <taxon>Bacteria</taxon>
        <taxon>Pseudomonadati</taxon>
        <taxon>Pseudomonadota</taxon>
        <taxon>Gammaproteobacteria</taxon>
        <taxon>Pasteurellales</taxon>
        <taxon>Pasteurellaceae</taxon>
        <taxon>Avibacterium</taxon>
    </lineage>
</organism>
<dbReference type="Proteomes" id="UP000254465">
    <property type="component" value="Unassembled WGS sequence"/>
</dbReference>
<dbReference type="Gene3D" id="2.170.130.10">
    <property type="entry name" value="TonB-dependent receptor, plug domain"/>
    <property type="match status" value="1"/>
</dbReference>
<evidence type="ECO:0000256" key="6">
    <source>
        <dbReference type="ARBA" id="ARBA00023136"/>
    </source>
</evidence>
<reference evidence="11 12" key="1">
    <citation type="submission" date="2018-06" db="EMBL/GenBank/DDBJ databases">
        <authorList>
            <consortium name="Pathogen Informatics"/>
            <person name="Doyle S."/>
        </authorList>
    </citation>
    <scope>NUCLEOTIDE SEQUENCE [LARGE SCALE GENOMIC DNA]</scope>
    <source>
        <strain evidence="11 12">NCTC11296</strain>
    </source>
</reference>
<evidence type="ECO:0000256" key="3">
    <source>
        <dbReference type="ARBA" id="ARBA00022452"/>
    </source>
</evidence>
<keyword evidence="2 8" id="KW-0813">Transport</keyword>
<evidence type="ECO:0000256" key="8">
    <source>
        <dbReference type="PROSITE-ProRule" id="PRU01360"/>
    </source>
</evidence>
<name>A0A377ICA9_AVIPA</name>
<evidence type="ECO:0000259" key="10">
    <source>
        <dbReference type="Pfam" id="PF07715"/>
    </source>
</evidence>
<dbReference type="SUPFAM" id="SSF56935">
    <property type="entry name" value="Porins"/>
    <property type="match status" value="1"/>
</dbReference>
<dbReference type="GO" id="GO:0009279">
    <property type="term" value="C:cell outer membrane"/>
    <property type="evidence" value="ECO:0007669"/>
    <property type="project" value="UniProtKB-SubCell"/>
</dbReference>
<keyword evidence="6 8" id="KW-0472">Membrane</keyword>
<dbReference type="EMBL" id="UGHK01000002">
    <property type="protein sequence ID" value="STO72382.1"/>
    <property type="molecule type" value="Genomic_DNA"/>
</dbReference>
<proteinExistence type="inferred from homology"/>
<dbReference type="PROSITE" id="PS52016">
    <property type="entry name" value="TONB_DEPENDENT_REC_3"/>
    <property type="match status" value="1"/>
</dbReference>
<evidence type="ECO:0000256" key="1">
    <source>
        <dbReference type="ARBA" id="ARBA00004571"/>
    </source>
</evidence>
<evidence type="ECO:0000256" key="9">
    <source>
        <dbReference type="SAM" id="SignalP"/>
    </source>
</evidence>
<evidence type="ECO:0000256" key="4">
    <source>
        <dbReference type="ARBA" id="ARBA00022692"/>
    </source>
</evidence>
<dbReference type="InterPro" id="IPR037066">
    <property type="entry name" value="Plug_dom_sf"/>
</dbReference>
<sequence>MSKLLVPMLGLSVSVILIPTYAQTQKIDTQKMQAQFSIPEIVIYADKNKSLTSVLKIDSDKMKKTPSKGNNITDYLRSSPHIRYENSDQDGFQQGEIKPENISINGSDANQTAYFVDNVNVNNDLAVEQGIFDGAMQVLPGISHTQAYFFDASMLSKVEVQDSNISASLGGFMGGSVIAKTKQYSGQDSFKLKYRTTHSSWAKMKQDDNVSQVLEKVRPEIDGSASLQPKYHKQNFSLVAEKGLTENIGAVLGISRRTSTINQYRLIGFASEAQLHQQAHTRRSDNLLFNVNWNINDNNRLELNTRYSNYREEKYSQTNINGNVSDYHSAMGATLAWVSAFNSGVLTNTLAYDHFKDSRYSSANYVEIVSVSDENYEPLYDYEKGGYGNSQLKQTNLHYSTEYAFEPFNIGAARHSISLGGIYQLTHYKFHRGENVYAKTGMATLGESEENIFWFPMGDNGSTIATTYRGNAKVHYQNIALYAEDLITRKNLEFRPGIRFERDDYLKNNNFSPRFVAKYSPWDNTGITLGLNRYYGRSFSSLKLTNEILKINRDTENIRDFMLSGKLKTPHSDELSVTFEQKYHNILAKIGYIHRKYKNRIILKQKDVNGEKIKYYTNSNPYNVDIYTLQVENSEPFKLGSTHWNASLGFDWLKTKRSDLDKDIDPNELIYLDGKLMTRHTMQQKVNANTEDWIARLGIDMAIPNWDLTWSNRIYIKAPIKGYEEIINIEYPDGISRYRTFDYGSHTQWDMSLRWRPKFAGKHSVYLQVDALNVLNQTRKIRSVSLSNNSEYSLYTPGREFWLEIGYEF</sequence>
<dbReference type="InterPro" id="IPR039426">
    <property type="entry name" value="TonB-dep_rcpt-like"/>
</dbReference>
<accession>A0A377ICA9</accession>